<protein>
    <submittedName>
        <fullName evidence="1">Uncharacterized protein</fullName>
    </submittedName>
</protein>
<name>A0A5N5UJC2_9EURY</name>
<dbReference type="EMBL" id="QMDY01000003">
    <property type="protein sequence ID" value="KAB7518796.1"/>
    <property type="molecule type" value="Genomic_DNA"/>
</dbReference>
<reference evidence="1 2" key="1">
    <citation type="submission" date="2019-10" db="EMBL/GenBank/DDBJ databases">
        <title>Unraveling microbial dark matter from salterns through culturing: the case of the genus Halosegnis.</title>
        <authorList>
            <person name="Duran-Viseras A."/>
            <person name="Andrei A.-S."/>
            <person name="Vera-Gargallo B."/>
            <person name="Ghai R."/>
            <person name="Sanchez-Porro C."/>
            <person name="Ventosa A."/>
        </authorList>
    </citation>
    <scope>NUCLEOTIDE SEQUENCE [LARGE SCALE GENOMIC DNA]</scope>
    <source>
        <strain evidence="1 2">F19-13</strain>
    </source>
</reference>
<gene>
    <name evidence="1" type="ORF">DP108_06415</name>
</gene>
<evidence type="ECO:0000313" key="1">
    <source>
        <dbReference type="EMBL" id="KAB7518796.1"/>
    </source>
</evidence>
<accession>A0A5N5UJC2</accession>
<organism evidence="1 2">
    <name type="scientific">Halosegnis rubeus</name>
    <dbReference type="NCBI Taxonomy" id="2212850"/>
    <lineage>
        <taxon>Archaea</taxon>
        <taxon>Methanobacteriati</taxon>
        <taxon>Methanobacteriota</taxon>
        <taxon>Stenosarchaea group</taxon>
        <taxon>Halobacteria</taxon>
        <taxon>Halobacteriales</taxon>
        <taxon>Natronomonadaceae</taxon>
        <taxon>Halosegnis</taxon>
    </lineage>
</organism>
<proteinExistence type="predicted"/>
<dbReference type="AlphaFoldDB" id="A0A5N5UJC2"/>
<sequence length="137" mass="14530">MSLSTRLRDDLRDDWAELQTAGPADLVRACVQTVLVLGVIARTLVHIGATPGGAPGESDVRYAVGPEWAVDVASLPFRAEVKGRVAACLVGSVFILHVGNLAHPVAQMWWTAQCALLIVEPVHLLARVRDGGESDAA</sequence>
<evidence type="ECO:0000313" key="2">
    <source>
        <dbReference type="Proteomes" id="UP000326207"/>
    </source>
</evidence>
<dbReference type="RefSeq" id="WP_152156176.1">
    <property type="nucleotide sequence ID" value="NZ_QMDY01000003.1"/>
</dbReference>
<comment type="caution">
    <text evidence="1">The sequence shown here is derived from an EMBL/GenBank/DDBJ whole genome shotgun (WGS) entry which is preliminary data.</text>
</comment>
<dbReference type="Proteomes" id="UP000326207">
    <property type="component" value="Unassembled WGS sequence"/>
</dbReference>